<evidence type="ECO:0000313" key="11">
    <source>
        <dbReference type="Proteomes" id="UP000269721"/>
    </source>
</evidence>
<comment type="subcellular location">
    <subcellularLocation>
        <location evidence="1">Membrane</location>
        <topology evidence="1">Multi-pass membrane protein</topology>
    </subcellularLocation>
</comment>
<dbReference type="PROSITE" id="PS00154">
    <property type="entry name" value="ATPASE_E1_E2"/>
    <property type="match status" value="1"/>
</dbReference>
<keyword evidence="3" id="KW-0547">Nucleotide-binding</keyword>
<dbReference type="Pfam" id="PF13246">
    <property type="entry name" value="Cation_ATPase"/>
    <property type="match status" value="1"/>
</dbReference>
<feature type="non-terminal residue" evidence="10">
    <location>
        <position position="1"/>
    </location>
</feature>
<proteinExistence type="predicted"/>
<dbReference type="SUPFAM" id="SSF81665">
    <property type="entry name" value="Calcium ATPase, transmembrane domain M"/>
    <property type="match status" value="1"/>
</dbReference>
<evidence type="ECO:0000256" key="6">
    <source>
        <dbReference type="ARBA" id="ARBA00022989"/>
    </source>
</evidence>
<dbReference type="EMBL" id="ML000375">
    <property type="protein sequence ID" value="RKO84201.1"/>
    <property type="molecule type" value="Genomic_DNA"/>
</dbReference>
<dbReference type="GO" id="GO:0016887">
    <property type="term" value="F:ATP hydrolysis activity"/>
    <property type="evidence" value="ECO:0007669"/>
    <property type="project" value="InterPro"/>
</dbReference>
<evidence type="ECO:0000256" key="2">
    <source>
        <dbReference type="ARBA" id="ARBA00022692"/>
    </source>
</evidence>
<dbReference type="Gene3D" id="3.40.1110.10">
    <property type="entry name" value="Calcium-transporting ATPase, cytoplasmic domain N"/>
    <property type="match status" value="2"/>
</dbReference>
<dbReference type="GO" id="GO:0005524">
    <property type="term" value="F:ATP binding"/>
    <property type="evidence" value="ECO:0007669"/>
    <property type="project" value="UniProtKB-KW"/>
</dbReference>
<organism evidence="10 11">
    <name type="scientific">Blyttiomyces helicus</name>
    <dbReference type="NCBI Taxonomy" id="388810"/>
    <lineage>
        <taxon>Eukaryota</taxon>
        <taxon>Fungi</taxon>
        <taxon>Fungi incertae sedis</taxon>
        <taxon>Chytridiomycota</taxon>
        <taxon>Chytridiomycota incertae sedis</taxon>
        <taxon>Chytridiomycetes</taxon>
        <taxon>Chytridiomycetes incertae sedis</taxon>
        <taxon>Blyttiomyces</taxon>
    </lineage>
</organism>
<protein>
    <recommendedName>
        <fullName evidence="12">E1-E2 ATPase-domain-containing protein</fullName>
    </recommendedName>
</protein>
<evidence type="ECO:0000313" key="10">
    <source>
        <dbReference type="EMBL" id="RKO84201.1"/>
    </source>
</evidence>
<sequence>IGKISKAITATPNKKTPIQIKLASLGKWLVLLSVLLCALVIAIGLAYKRDTVTTIKIGISLAVSVIPEGLVAVVTGMAPLPDCAINITMALGVVRMSKRNAIVRKLPSVETLGSVNVICSDKTGTLTEGKMGTESLWTADNGTFAFTHSTSMDPNVGVVRRLLAAPLAEALREAESPTDDTISAPPSVGSPRSQSPARLSHSPTRTSRSQARSSHSPTRSPSPTRSQSPTRAQSPAFALQTASEDDQLPKDPDRVPPHLLAASMVAALCSNAVIAKDEETGGWKPSGDPTEIAMVIAAQKAGFSREWFQDKVGLKKLGEYAFDRGLWGTGRRISLNGQDVEVFYVSPRKRDRKLMSTIYTQPESDPSTFPHPFPPHHLLRSLQRRPRRHPPQMHNLPRALPILPRYGHRNTSRLPRGTTLERLCRAGLASQPRDGGLRLSLLGLAQLKVAAEEAAEIVAAKKETAAESDLCFCWARGAD</sequence>
<evidence type="ECO:0000256" key="9">
    <source>
        <dbReference type="SAM" id="Phobius"/>
    </source>
</evidence>
<dbReference type="GO" id="GO:0016020">
    <property type="term" value="C:membrane"/>
    <property type="evidence" value="ECO:0007669"/>
    <property type="project" value="UniProtKB-SubCell"/>
</dbReference>
<keyword evidence="5" id="KW-1278">Translocase</keyword>
<keyword evidence="6 9" id="KW-1133">Transmembrane helix</keyword>
<dbReference type="OrthoDB" id="116380at2759"/>
<keyword evidence="11" id="KW-1185">Reference proteome</keyword>
<evidence type="ECO:0000256" key="8">
    <source>
        <dbReference type="SAM" id="MobiDB-lite"/>
    </source>
</evidence>
<keyword evidence="7 9" id="KW-0472">Membrane</keyword>
<feature type="compositionally biased region" description="Polar residues" evidence="8">
    <location>
        <begin position="190"/>
        <end position="211"/>
    </location>
</feature>
<dbReference type="Gene3D" id="3.40.50.1000">
    <property type="entry name" value="HAD superfamily/HAD-like"/>
    <property type="match status" value="1"/>
</dbReference>
<evidence type="ECO:0000256" key="5">
    <source>
        <dbReference type="ARBA" id="ARBA00022967"/>
    </source>
</evidence>
<keyword evidence="4" id="KW-0067">ATP-binding</keyword>
<accession>A0A4P9VWV8</accession>
<feature type="region of interest" description="Disordered" evidence="8">
    <location>
        <begin position="171"/>
        <end position="256"/>
    </location>
</feature>
<dbReference type="InterPro" id="IPR023298">
    <property type="entry name" value="ATPase_P-typ_TM_dom_sf"/>
</dbReference>
<dbReference type="PANTHER" id="PTHR42861">
    <property type="entry name" value="CALCIUM-TRANSPORTING ATPASE"/>
    <property type="match status" value="1"/>
</dbReference>
<evidence type="ECO:0000256" key="3">
    <source>
        <dbReference type="ARBA" id="ARBA00022741"/>
    </source>
</evidence>
<dbReference type="InterPro" id="IPR023214">
    <property type="entry name" value="HAD_sf"/>
</dbReference>
<dbReference type="NCBIfam" id="TIGR01494">
    <property type="entry name" value="ATPase_P-type"/>
    <property type="match status" value="1"/>
</dbReference>
<evidence type="ECO:0008006" key="12">
    <source>
        <dbReference type="Google" id="ProtNLM"/>
    </source>
</evidence>
<keyword evidence="2 9" id="KW-0812">Transmembrane</keyword>
<evidence type="ECO:0000256" key="1">
    <source>
        <dbReference type="ARBA" id="ARBA00004141"/>
    </source>
</evidence>
<feature type="compositionally biased region" description="Low complexity" evidence="8">
    <location>
        <begin position="212"/>
        <end position="231"/>
    </location>
</feature>
<gene>
    <name evidence="10" type="ORF">BDK51DRAFT_46697</name>
</gene>
<dbReference type="SUPFAM" id="SSF81660">
    <property type="entry name" value="Metal cation-transporting ATPase, ATP-binding domain N"/>
    <property type="match status" value="1"/>
</dbReference>
<reference evidence="11" key="1">
    <citation type="journal article" date="2018" name="Nat. Microbiol.">
        <title>Leveraging single-cell genomics to expand the fungal tree of life.</title>
        <authorList>
            <person name="Ahrendt S.R."/>
            <person name="Quandt C.A."/>
            <person name="Ciobanu D."/>
            <person name="Clum A."/>
            <person name="Salamov A."/>
            <person name="Andreopoulos B."/>
            <person name="Cheng J.F."/>
            <person name="Woyke T."/>
            <person name="Pelin A."/>
            <person name="Henrissat B."/>
            <person name="Reynolds N.K."/>
            <person name="Benny G.L."/>
            <person name="Smith M.E."/>
            <person name="James T.Y."/>
            <person name="Grigoriev I.V."/>
        </authorList>
    </citation>
    <scope>NUCLEOTIDE SEQUENCE [LARGE SCALE GENOMIC DNA]</scope>
</reference>
<feature type="transmembrane region" description="Helical" evidence="9">
    <location>
        <begin position="28"/>
        <end position="47"/>
    </location>
</feature>
<dbReference type="GO" id="GO:0006812">
    <property type="term" value="P:monoatomic cation transport"/>
    <property type="evidence" value="ECO:0007669"/>
    <property type="project" value="UniProtKB-ARBA"/>
</dbReference>
<dbReference type="FunFam" id="3.40.50.1000:FF:000001">
    <property type="entry name" value="Phospholipid-transporting ATPase IC"/>
    <property type="match status" value="1"/>
</dbReference>
<dbReference type="Gene3D" id="1.20.1110.10">
    <property type="entry name" value="Calcium-transporting ATPase, transmembrane domain"/>
    <property type="match status" value="1"/>
</dbReference>
<dbReference type="InterPro" id="IPR018303">
    <property type="entry name" value="ATPase_P-typ_P_site"/>
</dbReference>
<evidence type="ECO:0000256" key="7">
    <source>
        <dbReference type="ARBA" id="ARBA00023136"/>
    </source>
</evidence>
<feature type="compositionally biased region" description="Basic and acidic residues" evidence="8">
    <location>
        <begin position="247"/>
        <end position="256"/>
    </location>
</feature>
<evidence type="ECO:0000256" key="4">
    <source>
        <dbReference type="ARBA" id="ARBA00022840"/>
    </source>
</evidence>
<dbReference type="Gene3D" id="2.70.150.10">
    <property type="entry name" value="Calcium-transporting ATPase, cytoplasmic transduction domain A"/>
    <property type="match status" value="1"/>
</dbReference>
<dbReference type="Proteomes" id="UP000269721">
    <property type="component" value="Unassembled WGS sequence"/>
</dbReference>
<name>A0A4P9VWV8_9FUNG</name>
<dbReference type="InterPro" id="IPR001757">
    <property type="entry name" value="P_typ_ATPase"/>
</dbReference>
<dbReference type="AlphaFoldDB" id="A0A4P9VWV8"/>
<dbReference type="InterPro" id="IPR023299">
    <property type="entry name" value="ATPase_P-typ_cyto_dom_N"/>
</dbReference>